<evidence type="ECO:0000259" key="2">
    <source>
        <dbReference type="PROSITE" id="PS51831"/>
    </source>
</evidence>
<dbReference type="Pfam" id="PF13487">
    <property type="entry name" value="HD_5"/>
    <property type="match status" value="1"/>
</dbReference>
<dbReference type="CDD" id="cd00077">
    <property type="entry name" value="HDc"/>
    <property type="match status" value="2"/>
</dbReference>
<dbReference type="PROSITE" id="PS51831">
    <property type="entry name" value="HD"/>
    <property type="match status" value="2"/>
</dbReference>
<sequence>MVRNEWHMMKSVKIEWQVNLRQAFFCIARALDSIGIDDINHGHRVGYMAYSCAKAMEWNEEECQLVFSLGLIHDCGVAQKRDFYHLLENMQPENVQQHCLRGYELLSHCPPLALSATPILYHHTPWQELKNIPLADRDKRFAALIFLADRVDYLKELYSRDEYGNVTQEARNQVCLEIGRLSGSLFERDLVREMQNLLSKEFIWFSMEAHHIEALGHNLPPTPFFEQKLSVDDVMSMAMLMANVVDAKSQFTFYHSQKVAEICQRLAKELGLDAEMQKALYLTGLVHDIGKLHTPEKILHKPDKLNESEYLCVQRHSTDSRYTLQMVFGKSILGEWAGNHHERLDGSGYPRGLQGSEIDLPSRIIAVADVFQALTQARPYRGRMSLPEVMNIMTHEVSCGRLDSRVFELIARNAEEYYELSIEKSANTWVAENS</sequence>
<evidence type="ECO:0000259" key="3">
    <source>
        <dbReference type="PROSITE" id="PS51832"/>
    </source>
</evidence>
<organism evidence="4 5">
    <name type="scientific">Vibrio mimicus VM603</name>
    <dbReference type="NCBI Taxonomy" id="671074"/>
    <lineage>
        <taxon>Bacteria</taxon>
        <taxon>Pseudomonadati</taxon>
        <taxon>Pseudomonadota</taxon>
        <taxon>Gammaproteobacteria</taxon>
        <taxon>Vibrionales</taxon>
        <taxon>Vibrionaceae</taxon>
        <taxon>Vibrio</taxon>
    </lineage>
</organism>
<dbReference type="Proteomes" id="UP000004827">
    <property type="component" value="Unassembled WGS sequence"/>
</dbReference>
<dbReference type="InterPro" id="IPR003607">
    <property type="entry name" value="HD/PDEase_dom"/>
</dbReference>
<dbReference type="GO" id="GO:0009214">
    <property type="term" value="P:cyclic nucleotide catabolic process"/>
    <property type="evidence" value="ECO:0007669"/>
    <property type="project" value="UniProtKB-ARBA"/>
</dbReference>
<dbReference type="EMBL" id="ACYU01000036">
    <property type="protein sequence ID" value="EEW07760.1"/>
    <property type="molecule type" value="Genomic_DNA"/>
</dbReference>
<dbReference type="PANTHER" id="PTHR43155:SF1">
    <property type="entry name" value="3'3'-CGAMP-SPECIFIC PHOSPHODIESTERASE 1"/>
    <property type="match status" value="1"/>
</dbReference>
<evidence type="ECO:0000313" key="5">
    <source>
        <dbReference type="Proteomes" id="UP000004827"/>
    </source>
</evidence>
<evidence type="ECO:0000313" key="4">
    <source>
        <dbReference type="EMBL" id="EEW07760.1"/>
    </source>
</evidence>
<proteinExistence type="predicted"/>
<evidence type="ECO:0000256" key="1">
    <source>
        <dbReference type="ARBA" id="ARBA00022801"/>
    </source>
</evidence>
<dbReference type="SMART" id="SM00471">
    <property type="entry name" value="HDc"/>
    <property type="match status" value="2"/>
</dbReference>
<dbReference type="FunFam" id="1.10.3210.10:FF:000018">
    <property type="entry name" value="Two-component system response regulator"/>
    <property type="match status" value="1"/>
</dbReference>
<dbReference type="PROSITE" id="PS51832">
    <property type="entry name" value="HD_GYP"/>
    <property type="match status" value="1"/>
</dbReference>
<name>D2YBW5_VIBMI</name>
<dbReference type="InterPro" id="IPR037522">
    <property type="entry name" value="HD_GYP_dom"/>
</dbReference>
<dbReference type="AlphaFoldDB" id="D2YBW5"/>
<accession>D2YBW5</accession>
<feature type="domain" description="HD" evidence="2">
    <location>
        <begin position="38"/>
        <end position="154"/>
    </location>
</feature>
<feature type="domain" description="HD-GYP" evidence="3">
    <location>
        <begin position="230"/>
        <end position="426"/>
    </location>
</feature>
<dbReference type="InterPro" id="IPR006674">
    <property type="entry name" value="HD_domain"/>
</dbReference>
<feature type="domain" description="HD" evidence="2">
    <location>
        <begin position="252"/>
        <end position="374"/>
    </location>
</feature>
<reference evidence="4 5" key="1">
    <citation type="journal article" date="2009" name="BMC Evol. Biol.">
        <title>Genomic taxonomy of Vibrios.</title>
        <authorList>
            <person name="Thompson C.C."/>
            <person name="Vicente A.C."/>
            <person name="Souza R.C."/>
            <person name="Vasconcelos A.T."/>
            <person name="Vesth T."/>
            <person name="Alves N.Jr."/>
            <person name="Ussery D.W."/>
            <person name="Iida T."/>
            <person name="Thompson F.L."/>
        </authorList>
    </citation>
    <scope>NUCLEOTIDE SEQUENCE [LARGE SCALE GENOMIC DNA]</scope>
    <source>
        <strain evidence="4 5">VM603</strain>
    </source>
</reference>
<dbReference type="PANTHER" id="PTHR43155">
    <property type="entry name" value="CYCLIC DI-GMP PHOSPHODIESTERASE PA4108-RELATED"/>
    <property type="match status" value="1"/>
</dbReference>
<protein>
    <submittedName>
        <fullName evidence="4">HD-GYP</fullName>
    </submittedName>
</protein>
<dbReference type="Gene3D" id="1.10.3210.10">
    <property type="entry name" value="Hypothetical protein af1432"/>
    <property type="match status" value="2"/>
</dbReference>
<dbReference type="SUPFAM" id="SSF109604">
    <property type="entry name" value="HD-domain/PDEase-like"/>
    <property type="match status" value="2"/>
</dbReference>
<dbReference type="GO" id="GO:0004112">
    <property type="term" value="F:cyclic-nucleotide phosphodiesterase activity"/>
    <property type="evidence" value="ECO:0007669"/>
    <property type="project" value="UniProtKB-ARBA"/>
</dbReference>
<comment type="caution">
    <text evidence="4">The sequence shown here is derived from an EMBL/GenBank/DDBJ whole genome shotgun (WGS) entry which is preliminary data.</text>
</comment>
<keyword evidence="1" id="KW-0378">Hydrolase</keyword>
<gene>
    <name evidence="4" type="ORF">VMB_10120</name>
</gene>